<dbReference type="GO" id="GO:0006887">
    <property type="term" value="P:exocytosis"/>
    <property type="evidence" value="ECO:0007669"/>
    <property type="project" value="UniProtKB-KW"/>
</dbReference>
<dbReference type="GO" id="GO:0000145">
    <property type="term" value="C:exocyst"/>
    <property type="evidence" value="ECO:0007669"/>
    <property type="project" value="InterPro"/>
</dbReference>
<keyword evidence="2 4" id="KW-0813">Transport</keyword>
<comment type="subcellular location">
    <subcellularLocation>
        <location evidence="4">Bud</location>
    </subcellularLocation>
    <subcellularLocation>
        <location evidence="4">Bud neck</location>
    </subcellularLocation>
</comment>
<dbReference type="InterPro" id="IPR004140">
    <property type="entry name" value="Exo70"/>
</dbReference>
<feature type="domain" description="Exocyst complex subunit Exo70 C-terminal" evidence="5">
    <location>
        <begin position="235"/>
        <end position="630"/>
    </location>
</feature>
<sequence length="634" mass="68874">MDDETAEIELLEQNLNKTRQISQRMTCTTFDTRLAKLEKSIYPLYTSTQVLNRRAFNIEQALVKIDQLASDQEGVAAEEALILRGPQTGQLGLYKDALERLNASIAFKSSDADSLETARLIETGAKKLTVLYTKLVAECSSGSTPGPTAALEPPPIPDDVLATLTPLVAFLRTLPQPSTHPSHPASASILSTLKEAQKGYADMRGNWVKRCLEGAGKRVMDRMDTVDVLVSGREFGAWVEALLDFAEEEYASLTALAPLSSSSLLSSTYHTLLTPLLSLFGTTLSTLITLIKRSLAKYTFLALSTYDALASLQPRFESRVLSRRTLPSSSRAGGNELREGLTSLRAICLRSFPETLADIKLASLSSPSSAAADGPGGEASTAVSDVTVQTVKYLERLPDVSGAVGTALIALGDGNWKMGEGVMAGMKGGAAGQQTKLGEGDEGVVIEHYTYDIIITLVTTLTTLSKSNTRRPSMGSVFLLNNITYIYTRVLSPSSALPSLLSTPTKDSLKSAFRTAKAGYFDANYSPLMAALSDSPSSDFGSDKKAGKERTKDKMTKFFDLLEEVVERHRLGARVLEEDEEERRVVGEEVVKLVVTSMRGFVGKYRDKELGKNPQKYIKMTPEAVEAQLRSIYR</sequence>
<dbReference type="SUPFAM" id="SSF74788">
    <property type="entry name" value="Cullin repeat-like"/>
    <property type="match status" value="1"/>
</dbReference>
<evidence type="ECO:0000259" key="5">
    <source>
        <dbReference type="Pfam" id="PF03081"/>
    </source>
</evidence>
<dbReference type="Pfam" id="PF03081">
    <property type="entry name" value="Exo70_C"/>
    <property type="match status" value="1"/>
</dbReference>
<keyword evidence="4" id="KW-0653">Protein transport</keyword>
<evidence type="ECO:0000313" key="6">
    <source>
        <dbReference type="EMBL" id="TFK95285.1"/>
    </source>
</evidence>
<dbReference type="GO" id="GO:0005935">
    <property type="term" value="C:cellular bud neck"/>
    <property type="evidence" value="ECO:0007669"/>
    <property type="project" value="UniProtKB-SubCell"/>
</dbReference>
<evidence type="ECO:0000256" key="4">
    <source>
        <dbReference type="RuleBase" id="RU365026"/>
    </source>
</evidence>
<proteinExistence type="inferred from homology"/>
<protein>
    <recommendedName>
        <fullName evidence="4">Exocyst complex protein EXO70</fullName>
    </recommendedName>
</protein>
<dbReference type="Proteomes" id="UP000305067">
    <property type="component" value="Unassembled WGS sequence"/>
</dbReference>
<evidence type="ECO:0000256" key="2">
    <source>
        <dbReference type="ARBA" id="ARBA00022448"/>
    </source>
</evidence>
<dbReference type="InterPro" id="IPR046364">
    <property type="entry name" value="Exo70_C"/>
</dbReference>
<name>A0A5C3PZL2_9AGAR</name>
<comment type="function">
    <text evidence="4">Involved in the secretory pathway as part of the exocyst complex which tethers secretory vesicles to the sites of exocytosis. Also plays a role in the assembly of the exocyst.</text>
</comment>
<dbReference type="STRING" id="1884261.A0A5C3PZL2"/>
<evidence type="ECO:0000313" key="7">
    <source>
        <dbReference type="Proteomes" id="UP000305067"/>
    </source>
</evidence>
<reference evidence="6 7" key="1">
    <citation type="journal article" date="2019" name="Nat. Ecol. Evol.">
        <title>Megaphylogeny resolves global patterns of mushroom evolution.</title>
        <authorList>
            <person name="Varga T."/>
            <person name="Krizsan K."/>
            <person name="Foldi C."/>
            <person name="Dima B."/>
            <person name="Sanchez-Garcia M."/>
            <person name="Sanchez-Ramirez S."/>
            <person name="Szollosi G.J."/>
            <person name="Szarkandi J.G."/>
            <person name="Papp V."/>
            <person name="Albert L."/>
            <person name="Andreopoulos W."/>
            <person name="Angelini C."/>
            <person name="Antonin V."/>
            <person name="Barry K.W."/>
            <person name="Bougher N.L."/>
            <person name="Buchanan P."/>
            <person name="Buyck B."/>
            <person name="Bense V."/>
            <person name="Catcheside P."/>
            <person name="Chovatia M."/>
            <person name="Cooper J."/>
            <person name="Damon W."/>
            <person name="Desjardin D."/>
            <person name="Finy P."/>
            <person name="Geml J."/>
            <person name="Haridas S."/>
            <person name="Hughes K."/>
            <person name="Justo A."/>
            <person name="Karasinski D."/>
            <person name="Kautmanova I."/>
            <person name="Kiss B."/>
            <person name="Kocsube S."/>
            <person name="Kotiranta H."/>
            <person name="LaButti K.M."/>
            <person name="Lechner B.E."/>
            <person name="Liimatainen K."/>
            <person name="Lipzen A."/>
            <person name="Lukacs Z."/>
            <person name="Mihaltcheva S."/>
            <person name="Morgado L.N."/>
            <person name="Niskanen T."/>
            <person name="Noordeloos M.E."/>
            <person name="Ohm R.A."/>
            <person name="Ortiz-Santana B."/>
            <person name="Ovrebo C."/>
            <person name="Racz N."/>
            <person name="Riley R."/>
            <person name="Savchenko A."/>
            <person name="Shiryaev A."/>
            <person name="Soop K."/>
            <person name="Spirin V."/>
            <person name="Szebenyi C."/>
            <person name="Tomsovsky M."/>
            <person name="Tulloss R.E."/>
            <person name="Uehling J."/>
            <person name="Grigoriev I.V."/>
            <person name="Vagvolgyi C."/>
            <person name="Papp T."/>
            <person name="Martin F.M."/>
            <person name="Miettinen O."/>
            <person name="Hibbett D.S."/>
            <person name="Nagy L.G."/>
        </authorList>
    </citation>
    <scope>NUCLEOTIDE SEQUENCE [LARGE SCALE GENOMIC DNA]</scope>
    <source>
        <strain evidence="6 7">CBS 309.79</strain>
    </source>
</reference>
<dbReference type="PANTHER" id="PTHR12542">
    <property type="entry name" value="EXOCYST COMPLEX PROTEIN EXO70"/>
    <property type="match status" value="1"/>
</dbReference>
<dbReference type="GO" id="GO:0005546">
    <property type="term" value="F:phosphatidylinositol-4,5-bisphosphate binding"/>
    <property type="evidence" value="ECO:0007669"/>
    <property type="project" value="InterPro"/>
</dbReference>
<dbReference type="GO" id="GO:0015031">
    <property type="term" value="P:protein transport"/>
    <property type="evidence" value="ECO:0007669"/>
    <property type="project" value="UniProtKB-KW"/>
</dbReference>
<evidence type="ECO:0000256" key="3">
    <source>
        <dbReference type="ARBA" id="ARBA00022483"/>
    </source>
</evidence>
<evidence type="ECO:0000256" key="1">
    <source>
        <dbReference type="ARBA" id="ARBA00006756"/>
    </source>
</evidence>
<dbReference type="OrthoDB" id="1922221at2759"/>
<keyword evidence="7" id="KW-1185">Reference proteome</keyword>
<dbReference type="AlphaFoldDB" id="A0A5C3PZL2"/>
<dbReference type="PANTHER" id="PTHR12542:SF41">
    <property type="entry name" value="EXOCYST COMPLEX COMPONENT 7"/>
    <property type="match status" value="1"/>
</dbReference>
<accession>A0A5C3PZL2</accession>
<dbReference type="InterPro" id="IPR016159">
    <property type="entry name" value="Cullin_repeat-like_dom_sf"/>
</dbReference>
<keyword evidence="3 4" id="KW-0268">Exocytosis</keyword>
<gene>
    <name evidence="6" type="ORF">BDV98DRAFT_537834</name>
</gene>
<organism evidence="6 7">
    <name type="scientific">Pterulicium gracile</name>
    <dbReference type="NCBI Taxonomy" id="1884261"/>
    <lineage>
        <taxon>Eukaryota</taxon>
        <taxon>Fungi</taxon>
        <taxon>Dikarya</taxon>
        <taxon>Basidiomycota</taxon>
        <taxon>Agaricomycotina</taxon>
        <taxon>Agaricomycetes</taxon>
        <taxon>Agaricomycetidae</taxon>
        <taxon>Agaricales</taxon>
        <taxon>Pleurotineae</taxon>
        <taxon>Pterulaceae</taxon>
        <taxon>Pterulicium</taxon>
    </lineage>
</organism>
<dbReference type="Gene3D" id="1.20.1280.170">
    <property type="entry name" value="Exocyst complex component Exo70"/>
    <property type="match status" value="1"/>
</dbReference>
<comment type="similarity">
    <text evidence="1 4">Belongs to the EXO70 family.</text>
</comment>
<dbReference type="EMBL" id="ML178895">
    <property type="protein sequence ID" value="TFK95285.1"/>
    <property type="molecule type" value="Genomic_DNA"/>
</dbReference>